<keyword evidence="5" id="KW-0472">Membrane</keyword>
<dbReference type="Gene3D" id="1.10.760.10">
    <property type="entry name" value="Cytochrome c-like domain"/>
    <property type="match status" value="1"/>
</dbReference>
<evidence type="ECO:0000256" key="4">
    <source>
        <dbReference type="SAM" id="MobiDB-lite"/>
    </source>
</evidence>
<keyword evidence="3" id="KW-0408">Iron</keyword>
<evidence type="ECO:0000256" key="2">
    <source>
        <dbReference type="ARBA" id="ARBA00022723"/>
    </source>
</evidence>
<gene>
    <name evidence="7" type="ORF">UFOPK1392_02407</name>
</gene>
<feature type="compositionally biased region" description="Low complexity" evidence="4">
    <location>
        <begin position="18"/>
        <end position="37"/>
    </location>
</feature>
<dbReference type="GO" id="GO:0009055">
    <property type="term" value="F:electron transfer activity"/>
    <property type="evidence" value="ECO:0007669"/>
    <property type="project" value="InterPro"/>
</dbReference>
<dbReference type="PROSITE" id="PS51007">
    <property type="entry name" value="CYTC"/>
    <property type="match status" value="1"/>
</dbReference>
<protein>
    <submittedName>
        <fullName evidence="7">Unannotated protein</fullName>
    </submittedName>
</protein>
<organism evidence="7">
    <name type="scientific">freshwater metagenome</name>
    <dbReference type="NCBI Taxonomy" id="449393"/>
    <lineage>
        <taxon>unclassified sequences</taxon>
        <taxon>metagenomes</taxon>
        <taxon>ecological metagenomes</taxon>
    </lineage>
</organism>
<dbReference type="InterPro" id="IPR036909">
    <property type="entry name" value="Cyt_c-like_dom_sf"/>
</dbReference>
<proteinExistence type="predicted"/>
<evidence type="ECO:0000313" key="7">
    <source>
        <dbReference type="EMBL" id="CAB4324631.1"/>
    </source>
</evidence>
<evidence type="ECO:0000259" key="6">
    <source>
        <dbReference type="PROSITE" id="PS51007"/>
    </source>
</evidence>
<feature type="domain" description="Cytochrome c" evidence="6">
    <location>
        <begin position="111"/>
        <end position="216"/>
    </location>
</feature>
<dbReference type="GO" id="GO:0046872">
    <property type="term" value="F:metal ion binding"/>
    <property type="evidence" value="ECO:0007669"/>
    <property type="project" value="UniProtKB-KW"/>
</dbReference>
<keyword evidence="2" id="KW-0479">Metal-binding</keyword>
<keyword evidence="1" id="KW-0349">Heme</keyword>
<sequence length="275" mass="28516">MTEVPEHLLKRSKDRRSSLSGEAPSSDAPAAAAPAAEPGTAVAATASTAAAKVAAATPAVAAEPAFVPPYVEAALKRKKIPVWAMPVLAFLPVWVFIYIGGLSPASDGKPTQLAEGQAIFGAQCAGCHGSAGGGGVGRPMNEGNLLKTFPDILGQLEFVWLGSNGLGPAGTPYGDPAREGGQHTTLSYNGNPMPAFNKSLKPEQLLAVVRYEREVLSGEKVDPTRIDAKAQLTYGNGSPYLDAEGQLITPEGEPLFDAEGKLTIEPNWTMPVGSN</sequence>
<evidence type="ECO:0000256" key="1">
    <source>
        <dbReference type="ARBA" id="ARBA00022617"/>
    </source>
</evidence>
<keyword evidence="5" id="KW-0812">Transmembrane</keyword>
<dbReference type="InterPro" id="IPR009056">
    <property type="entry name" value="Cyt_c-like_dom"/>
</dbReference>
<dbReference type="GO" id="GO:0020037">
    <property type="term" value="F:heme binding"/>
    <property type="evidence" value="ECO:0007669"/>
    <property type="project" value="InterPro"/>
</dbReference>
<feature type="region of interest" description="Disordered" evidence="4">
    <location>
        <begin position="1"/>
        <end position="37"/>
    </location>
</feature>
<keyword evidence="5" id="KW-1133">Transmembrane helix</keyword>
<evidence type="ECO:0000256" key="5">
    <source>
        <dbReference type="SAM" id="Phobius"/>
    </source>
</evidence>
<feature type="compositionally biased region" description="Basic and acidic residues" evidence="4">
    <location>
        <begin position="1"/>
        <end position="17"/>
    </location>
</feature>
<dbReference type="AlphaFoldDB" id="A0A6J5YJI0"/>
<evidence type="ECO:0000256" key="3">
    <source>
        <dbReference type="ARBA" id="ARBA00023004"/>
    </source>
</evidence>
<name>A0A6J5YJI0_9ZZZZ</name>
<accession>A0A6J5YJI0</accession>
<dbReference type="SUPFAM" id="SSF46626">
    <property type="entry name" value="Cytochrome c"/>
    <property type="match status" value="1"/>
</dbReference>
<dbReference type="EMBL" id="CAEMXZ010000183">
    <property type="protein sequence ID" value="CAB4324631.1"/>
    <property type="molecule type" value="Genomic_DNA"/>
</dbReference>
<dbReference type="Pfam" id="PF13442">
    <property type="entry name" value="Cytochrome_CBB3"/>
    <property type="match status" value="1"/>
</dbReference>
<feature type="transmembrane region" description="Helical" evidence="5">
    <location>
        <begin position="82"/>
        <end position="101"/>
    </location>
</feature>
<reference evidence="7" key="1">
    <citation type="submission" date="2020-05" db="EMBL/GenBank/DDBJ databases">
        <authorList>
            <person name="Chiriac C."/>
            <person name="Salcher M."/>
            <person name="Ghai R."/>
            <person name="Kavagutti S V."/>
        </authorList>
    </citation>
    <scope>NUCLEOTIDE SEQUENCE</scope>
</reference>